<dbReference type="RefSeq" id="WP_285727131.1">
    <property type="nucleotide sequence ID" value="NZ_BSDD01000005.1"/>
</dbReference>
<evidence type="ECO:0000313" key="4">
    <source>
        <dbReference type="Proteomes" id="UP001165089"/>
    </source>
</evidence>
<dbReference type="PROSITE" id="PS51186">
    <property type="entry name" value="GNAT"/>
    <property type="match status" value="1"/>
</dbReference>
<dbReference type="CDD" id="cd04301">
    <property type="entry name" value="NAT_SF"/>
    <property type="match status" value="1"/>
</dbReference>
<dbReference type="SUPFAM" id="SSF55729">
    <property type="entry name" value="Acyl-CoA N-acyltransferases (Nat)"/>
    <property type="match status" value="2"/>
</dbReference>
<evidence type="ECO:0000313" key="3">
    <source>
        <dbReference type="EMBL" id="GLH71159.1"/>
    </source>
</evidence>
<gene>
    <name evidence="3" type="ORF">GETHPA_26920</name>
</gene>
<organism evidence="3 4">
    <name type="scientific">Geothrix rubra</name>
    <dbReference type="NCBI Taxonomy" id="2927977"/>
    <lineage>
        <taxon>Bacteria</taxon>
        <taxon>Pseudomonadati</taxon>
        <taxon>Acidobacteriota</taxon>
        <taxon>Holophagae</taxon>
        <taxon>Holophagales</taxon>
        <taxon>Holophagaceae</taxon>
        <taxon>Geothrix</taxon>
    </lineage>
</organism>
<sequence>MTPEVFAEWLRRLGHRVVRTQSSYWFDQGPRVFQAFPYHWIIQPSEEELREFLLAERAIGLRYSTPLDAEEGSCSYHILYERPDYGLQDVEPSVRSKVRRGLEACQVGPIPLARYAREGWSIERDTLDRQHRHSRRGHGDWARMVEAAADLPGFEVWGAEVEGRLGATLMFARVGDAIDLLYQQSRREYLPLRVNNALLFEATRTLVARPGVHLIHNGLHSLDAPASVDHFKVRLGYTIKPIRQRVVFHPRLAPWFGPATSGALARLAGLYPQSEFIRKAEGLTRFHCNGQLALHRQTFPELLEPDREALCRRLGLPFPSSAGAPTLEGQPLRITPATPADLAALTALHLACFSEDEHLALKLGRPFIHAVYRWFLTSRDTLVLVARLGDRIVGLTAFSRRPYNLPMLRACRWQALLGLLRRPWLVLRPDWLGRLASLLLTRRSSPAEGVAQIAFTGVAQEARGHGVGRVLKLASLQACREWGVAAVTTGVRRDNLPARALNAWVGFVERPELSSKRLVHLHLDLGAPGPPPATGGPARPSPGGLTTPRRRPDPPAAPGIPFVRTGA</sequence>
<name>A0ABQ5QAT0_9BACT</name>
<evidence type="ECO:0000259" key="2">
    <source>
        <dbReference type="PROSITE" id="PS51186"/>
    </source>
</evidence>
<proteinExistence type="predicted"/>
<comment type="caution">
    <text evidence="3">The sequence shown here is derived from an EMBL/GenBank/DDBJ whole genome shotgun (WGS) entry which is preliminary data.</text>
</comment>
<reference evidence="3 4" key="1">
    <citation type="journal article" date="2023" name="Antonie Van Leeuwenhoek">
        <title>Mesoterricola silvestris gen. nov., sp. nov., Mesoterricola sediminis sp. nov., Geothrix oryzae sp. nov., Geothrix edaphica sp. nov., Geothrix rubra sp. nov., and Geothrix limicola sp. nov., six novel members of Acidobacteriota isolated from soils.</title>
        <authorList>
            <person name="Itoh H."/>
            <person name="Sugisawa Y."/>
            <person name="Mise K."/>
            <person name="Xu Z."/>
            <person name="Kuniyasu M."/>
            <person name="Ushijima N."/>
            <person name="Kawano K."/>
            <person name="Kobayashi E."/>
            <person name="Shiratori Y."/>
            <person name="Masuda Y."/>
            <person name="Senoo K."/>
        </authorList>
    </citation>
    <scope>NUCLEOTIDE SEQUENCE [LARGE SCALE GENOMIC DNA]</scope>
    <source>
        <strain evidence="3 4">Red803</strain>
    </source>
</reference>
<dbReference type="InterPro" id="IPR000182">
    <property type="entry name" value="GNAT_dom"/>
</dbReference>
<dbReference type="InterPro" id="IPR016181">
    <property type="entry name" value="Acyl_CoA_acyltransferase"/>
</dbReference>
<feature type="region of interest" description="Disordered" evidence="1">
    <location>
        <begin position="524"/>
        <end position="567"/>
    </location>
</feature>
<feature type="domain" description="N-acetyltransferase" evidence="2">
    <location>
        <begin position="332"/>
        <end position="528"/>
    </location>
</feature>
<accession>A0ABQ5QAT0</accession>
<protein>
    <recommendedName>
        <fullName evidence="2">N-acetyltransferase domain-containing protein</fullName>
    </recommendedName>
</protein>
<dbReference type="EMBL" id="BSDD01000005">
    <property type="protein sequence ID" value="GLH71159.1"/>
    <property type="molecule type" value="Genomic_DNA"/>
</dbReference>
<feature type="compositionally biased region" description="Low complexity" evidence="1">
    <location>
        <begin position="535"/>
        <end position="547"/>
    </location>
</feature>
<dbReference type="Pfam" id="PF00583">
    <property type="entry name" value="Acetyltransf_1"/>
    <property type="match status" value="1"/>
</dbReference>
<evidence type="ECO:0000256" key="1">
    <source>
        <dbReference type="SAM" id="MobiDB-lite"/>
    </source>
</evidence>
<dbReference type="Proteomes" id="UP001165089">
    <property type="component" value="Unassembled WGS sequence"/>
</dbReference>
<dbReference type="Gene3D" id="3.40.630.30">
    <property type="match status" value="1"/>
</dbReference>
<keyword evidence="4" id="KW-1185">Reference proteome</keyword>